<dbReference type="EC" id="2.4.1.255" evidence="3"/>
<evidence type="ECO:0000256" key="7">
    <source>
        <dbReference type="ARBA" id="ARBA00022803"/>
    </source>
</evidence>
<dbReference type="STRING" id="436010.A0A166CK45"/>
<dbReference type="EMBL" id="KV417628">
    <property type="protein sequence ID" value="KZP13737.1"/>
    <property type="molecule type" value="Genomic_DNA"/>
</dbReference>
<feature type="repeat" description="TPR" evidence="8">
    <location>
        <begin position="192"/>
        <end position="225"/>
    </location>
</feature>
<evidence type="ECO:0000256" key="1">
    <source>
        <dbReference type="ARBA" id="ARBA00004922"/>
    </source>
</evidence>
<dbReference type="Gene3D" id="3.40.50.11380">
    <property type="match status" value="1"/>
</dbReference>
<dbReference type="Pfam" id="PF13181">
    <property type="entry name" value="TPR_8"/>
    <property type="match status" value="1"/>
</dbReference>
<name>A0A166CK45_9AGAM</name>
<keyword evidence="11" id="KW-1185">Reference proteome</keyword>
<dbReference type="GO" id="GO:0097363">
    <property type="term" value="F:protein O-acetylglucosaminyltransferase activity"/>
    <property type="evidence" value="ECO:0007669"/>
    <property type="project" value="UniProtKB-EC"/>
</dbReference>
<proteinExistence type="inferred from homology"/>
<dbReference type="PANTHER" id="PTHR44998:SF1">
    <property type="entry name" value="UDP-N-ACETYLGLUCOSAMINE--PEPTIDE N-ACETYLGLUCOSAMINYLTRANSFERASE 110 KDA SUBUNIT"/>
    <property type="match status" value="1"/>
</dbReference>
<dbReference type="OrthoDB" id="421121at2759"/>
<dbReference type="InterPro" id="IPR029489">
    <property type="entry name" value="OGT/SEC/SPY_C"/>
</dbReference>
<dbReference type="Proteomes" id="UP000076532">
    <property type="component" value="Unassembled WGS sequence"/>
</dbReference>
<dbReference type="InterPro" id="IPR011990">
    <property type="entry name" value="TPR-like_helical_dom_sf"/>
</dbReference>
<evidence type="ECO:0000256" key="2">
    <source>
        <dbReference type="ARBA" id="ARBA00005386"/>
    </source>
</evidence>
<evidence type="ECO:0000256" key="8">
    <source>
        <dbReference type="PROSITE-ProRule" id="PRU00339"/>
    </source>
</evidence>
<evidence type="ECO:0000256" key="3">
    <source>
        <dbReference type="ARBA" id="ARBA00011970"/>
    </source>
</evidence>
<keyword evidence="6" id="KW-0677">Repeat</keyword>
<dbReference type="PROSITE" id="PS50005">
    <property type="entry name" value="TPR"/>
    <property type="match status" value="2"/>
</dbReference>
<keyword evidence="5" id="KW-0808">Transferase</keyword>
<organism evidence="10 11">
    <name type="scientific">Athelia psychrophila</name>
    <dbReference type="NCBI Taxonomy" id="1759441"/>
    <lineage>
        <taxon>Eukaryota</taxon>
        <taxon>Fungi</taxon>
        <taxon>Dikarya</taxon>
        <taxon>Basidiomycota</taxon>
        <taxon>Agaricomycotina</taxon>
        <taxon>Agaricomycetes</taxon>
        <taxon>Agaricomycetidae</taxon>
        <taxon>Atheliales</taxon>
        <taxon>Atheliaceae</taxon>
        <taxon>Athelia</taxon>
    </lineage>
</organism>
<dbReference type="Pfam" id="PF13844">
    <property type="entry name" value="Glyco_transf_41"/>
    <property type="match status" value="2"/>
</dbReference>
<evidence type="ECO:0000313" key="11">
    <source>
        <dbReference type="Proteomes" id="UP000076532"/>
    </source>
</evidence>
<feature type="repeat" description="TPR" evidence="8">
    <location>
        <begin position="550"/>
        <end position="583"/>
    </location>
</feature>
<dbReference type="InterPro" id="IPR019734">
    <property type="entry name" value="TPR_rpt"/>
</dbReference>
<accession>A0A166CK45</accession>
<comment type="pathway">
    <text evidence="1">Protein modification; protein glycosylation.</text>
</comment>
<dbReference type="SUPFAM" id="SSF48452">
    <property type="entry name" value="TPR-like"/>
    <property type="match status" value="1"/>
</dbReference>
<dbReference type="GO" id="GO:0006493">
    <property type="term" value="P:protein O-linked glycosylation"/>
    <property type="evidence" value="ECO:0007669"/>
    <property type="project" value="TreeGrafter"/>
</dbReference>
<evidence type="ECO:0000256" key="5">
    <source>
        <dbReference type="ARBA" id="ARBA00022679"/>
    </source>
</evidence>
<dbReference type="PANTHER" id="PTHR44998">
    <property type="match status" value="1"/>
</dbReference>
<keyword evidence="7 8" id="KW-0802">TPR repeat</keyword>
<dbReference type="SMART" id="SM00028">
    <property type="entry name" value="TPR"/>
    <property type="match status" value="4"/>
</dbReference>
<evidence type="ECO:0000256" key="4">
    <source>
        <dbReference type="ARBA" id="ARBA00022676"/>
    </source>
</evidence>
<dbReference type="Gene3D" id="3.40.50.2000">
    <property type="entry name" value="Glycogen Phosphorylase B"/>
    <property type="match status" value="1"/>
</dbReference>
<feature type="domain" description="O-GlcNAc transferase C-terminal" evidence="9">
    <location>
        <begin position="1077"/>
        <end position="1276"/>
    </location>
</feature>
<feature type="domain" description="O-GlcNAc transferase C-terminal" evidence="9">
    <location>
        <begin position="796"/>
        <end position="985"/>
    </location>
</feature>
<dbReference type="Gene3D" id="1.25.40.10">
    <property type="entry name" value="Tetratricopeptide repeat domain"/>
    <property type="match status" value="3"/>
</dbReference>
<evidence type="ECO:0000259" key="9">
    <source>
        <dbReference type="Pfam" id="PF13844"/>
    </source>
</evidence>
<protein>
    <recommendedName>
        <fullName evidence="3">protein O-GlcNAc transferase</fullName>
        <ecNumber evidence="3">2.4.1.255</ecNumber>
    </recommendedName>
</protein>
<evidence type="ECO:0000313" key="10">
    <source>
        <dbReference type="EMBL" id="KZP13737.1"/>
    </source>
</evidence>
<comment type="similarity">
    <text evidence="2">Belongs to the glycosyltransferase 41 family. O-GlcNAc transferase subfamily.</text>
</comment>
<reference evidence="10 11" key="1">
    <citation type="journal article" date="2016" name="Mol. Biol. Evol.">
        <title>Comparative Genomics of Early-Diverging Mushroom-Forming Fungi Provides Insights into the Origins of Lignocellulose Decay Capabilities.</title>
        <authorList>
            <person name="Nagy L.G."/>
            <person name="Riley R."/>
            <person name="Tritt A."/>
            <person name="Adam C."/>
            <person name="Daum C."/>
            <person name="Floudas D."/>
            <person name="Sun H."/>
            <person name="Yadav J.S."/>
            <person name="Pangilinan J."/>
            <person name="Larsson K.H."/>
            <person name="Matsuura K."/>
            <person name="Barry K."/>
            <person name="Labutti K."/>
            <person name="Kuo R."/>
            <person name="Ohm R.A."/>
            <person name="Bhattacharya S.S."/>
            <person name="Shirouzu T."/>
            <person name="Yoshinaga Y."/>
            <person name="Martin F.M."/>
            <person name="Grigoriev I.V."/>
            <person name="Hibbett D.S."/>
        </authorList>
    </citation>
    <scope>NUCLEOTIDE SEQUENCE [LARGE SCALE GENOMIC DNA]</scope>
    <source>
        <strain evidence="10 11">CBS 109695</strain>
    </source>
</reference>
<keyword evidence="4" id="KW-0328">Glycosyltransferase</keyword>
<sequence length="1320" mass="148058">MSSKPKYFKVPLHPALHSTFMSAKKRKIDTKPYRSPVPCQESPPSAVAFAEDIDTLIGPGHFSPSLKNPIVKGASQTKRAPIELPDDLRLLFSTLGRDAILAYAQRLYDEQTVPAPSKLSPAPVFSPSPAKSITKDNVYTSHLLPLLYMLRKSHPNHIPTMLLLSCVHYAMGHYEDSLELNEMLLKLEPQCVEAMCNMGAVMNTLNRPDDAVSWWDKALHLEPTYWEDNMLHMLIRVPNSESDFAADQKALAVCHYIQSRLSDRKGRISPEVPPAQFHRFQNIFRTTSNLENLLDGAGAEGRAMFELMHGLELAIRAPSSDEENGNYTFRDLIVAACIAGYSTSGQEESTPTPVLRALVDAIQPQSTTTSPEASTIMKPVRASGDRLAEALFREGRGALPTMMLRPDEVLRLPMLIFPETWGVLPALCSEDPDDGVMVIPEEETRQRTNLMTSSIFLAMAKMMQDGSSGAAIALSASGIMTGSPSLILMLYYLALAFSPSASLYNNVGVVLSGLSCASVRHIQGNGGYGNGQELAKTYYEIGLRMDPKNSHLLTNYASLLKNQGHVSEAVQIYTQALNLNPELDIALTNMANAIKDLGRPWDAIPYYKRAYDANPALPDATCGLVNSMHAICDWRDRGKVELETTGVDSEGRLRSLGEEILPGWLSKLIKTCEDQISIAYSRNTGIIRIGRSIDDWLRMVEDAIGRPLAPEDHSRWHARFALFYDDAGRAGLPLNEGGFAIRFAEWVQQRLQRRWYVDTYGATVWSDEPRPPPSLENAELYRRPVLLPSMGAPIPPAVLPFHTFMYPLSTRTIRLVSHRNALRVTHSALTYPWLPAHIYPPPPPPSHGRLNIGYVSSDFNNHPLAHLMQSVFAFHDEDKFKVHLYALTPSDGCVFRKQIEASGDQFLDVSQWSNKALVERIVQDNIHILVNLGGYTKGANNEVFAVRPSPIQISLMGYAGTLAAGWCDYLVCDQTTCPEDLSSQYWARKPDTASAHGSLDYGPSVGSDDDPESLDEKWMYTENMIYMPHSFFVNDHKQSSRVDENLTEDERAKIAPARLWRDEVLRRETNRQKIFPDLPTDFVIFANFNQLYKIDPDTLAMWLRILTRVPRSILWLLQFPPAGEEHLMRTAKQWGGDEVASRVRFSDAAQKEEHIIRCRVADIFLDTLECNAHTVASDVLWCGTPILTLPRRRYKMCSRVAASEVQATGFGDEMVMSSLKEYEERAVALANGLQNRPSLHPFDISGKKNALINLRRNLYLNRDKMPLFDTRRWTSNIEKAYNIAWTRWVTGSQDGDGKSGCIFVRDDDPVDVRRFDDELN</sequence>
<gene>
    <name evidence="10" type="ORF">FIBSPDRAFT_960299</name>
</gene>
<evidence type="ECO:0000256" key="6">
    <source>
        <dbReference type="ARBA" id="ARBA00022737"/>
    </source>
</evidence>